<dbReference type="AlphaFoldDB" id="A0A8C6YF55"/>
<dbReference type="PANTHER" id="PTHR22803">
    <property type="entry name" value="MANNOSE, PHOSPHOLIPASE, LECTIN RECEPTOR RELATED"/>
    <property type="match status" value="1"/>
</dbReference>
<dbReference type="InterPro" id="IPR050111">
    <property type="entry name" value="C-type_lectin/snaclec_domain"/>
</dbReference>
<accession>A0A8C6YF55</accession>
<sequence>CASKILATGSLLSCWESDETPMCPRGWRQLKGYCYGFFNLNVNWMRAELDCQSIRSNSHLASIVNEEETDLLSKYLYQTYTQRKAGKGPRIIFQQVFTRSSSTYDHN</sequence>
<proteinExistence type="predicted"/>
<evidence type="ECO:0000256" key="2">
    <source>
        <dbReference type="ARBA" id="ARBA00022525"/>
    </source>
</evidence>
<reference evidence="5" key="2">
    <citation type="submission" date="2025-09" db="UniProtKB">
        <authorList>
            <consortium name="Ensembl"/>
        </authorList>
    </citation>
    <scope>IDENTIFICATION</scope>
</reference>
<dbReference type="Proteomes" id="UP000694559">
    <property type="component" value="Unplaced"/>
</dbReference>
<keyword evidence="3" id="KW-0106">Calcium</keyword>
<evidence type="ECO:0000256" key="3">
    <source>
        <dbReference type="ARBA" id="ARBA00022837"/>
    </source>
</evidence>
<keyword evidence="6" id="KW-1185">Reference proteome</keyword>
<dbReference type="OrthoDB" id="9039544at2759"/>
<dbReference type="InterPro" id="IPR016187">
    <property type="entry name" value="CTDL_fold"/>
</dbReference>
<comment type="subcellular location">
    <subcellularLocation>
        <location evidence="1">Secreted</location>
    </subcellularLocation>
</comment>
<evidence type="ECO:0000313" key="6">
    <source>
        <dbReference type="Proteomes" id="UP000694559"/>
    </source>
</evidence>
<keyword evidence="4" id="KW-1015">Disulfide bond</keyword>
<organism evidence="5 6">
    <name type="scientific">Naja naja</name>
    <name type="common">Indian cobra</name>
    <dbReference type="NCBI Taxonomy" id="35670"/>
    <lineage>
        <taxon>Eukaryota</taxon>
        <taxon>Metazoa</taxon>
        <taxon>Chordata</taxon>
        <taxon>Craniata</taxon>
        <taxon>Vertebrata</taxon>
        <taxon>Euteleostomi</taxon>
        <taxon>Lepidosauria</taxon>
        <taxon>Squamata</taxon>
        <taxon>Bifurcata</taxon>
        <taxon>Unidentata</taxon>
        <taxon>Episquamata</taxon>
        <taxon>Toxicofera</taxon>
        <taxon>Serpentes</taxon>
        <taxon>Colubroidea</taxon>
        <taxon>Elapidae</taxon>
        <taxon>Elapinae</taxon>
        <taxon>Naja</taxon>
    </lineage>
</organism>
<evidence type="ECO:0000313" key="5">
    <source>
        <dbReference type="Ensembl" id="ENSNNAP00000027889.1"/>
    </source>
</evidence>
<evidence type="ECO:0000256" key="1">
    <source>
        <dbReference type="ARBA" id="ARBA00004613"/>
    </source>
</evidence>
<dbReference type="InterPro" id="IPR016186">
    <property type="entry name" value="C-type_lectin-like/link_sf"/>
</dbReference>
<dbReference type="Ensembl" id="ENSNNAT00000029215.1">
    <property type="protein sequence ID" value="ENSNNAP00000027889.1"/>
    <property type="gene ID" value="ENSNNAG00000017998.1"/>
</dbReference>
<dbReference type="SUPFAM" id="SSF56436">
    <property type="entry name" value="C-type lectin-like"/>
    <property type="match status" value="1"/>
</dbReference>
<evidence type="ECO:0000256" key="4">
    <source>
        <dbReference type="ARBA" id="ARBA00023157"/>
    </source>
</evidence>
<reference evidence="5" key="1">
    <citation type="submission" date="2025-08" db="UniProtKB">
        <authorList>
            <consortium name="Ensembl"/>
        </authorList>
    </citation>
    <scope>IDENTIFICATION</scope>
</reference>
<keyword evidence="2" id="KW-0964">Secreted</keyword>
<dbReference type="Gene3D" id="3.10.100.10">
    <property type="entry name" value="Mannose-Binding Protein A, subunit A"/>
    <property type="match status" value="1"/>
</dbReference>
<evidence type="ECO:0008006" key="7">
    <source>
        <dbReference type="Google" id="ProtNLM"/>
    </source>
</evidence>
<dbReference type="GO" id="GO:0005576">
    <property type="term" value="C:extracellular region"/>
    <property type="evidence" value="ECO:0007669"/>
    <property type="project" value="UniProtKB-SubCell"/>
</dbReference>
<protein>
    <recommendedName>
        <fullName evidence="7">C-type lectin domain-containing protein</fullName>
    </recommendedName>
</protein>
<name>A0A8C6YF55_NAJNA</name>